<comment type="caution">
    <text evidence="1">The sequence shown here is derived from an EMBL/GenBank/DDBJ whole genome shotgun (WGS) entry which is preliminary data.</text>
</comment>
<accession>A0ACC1DHV2</accession>
<gene>
    <name evidence="1" type="ORF">K1T71_001199</name>
</gene>
<name>A0ACC1DHV2_9NEOP</name>
<keyword evidence="2" id="KW-1185">Reference proteome</keyword>
<proteinExistence type="predicted"/>
<dbReference type="Proteomes" id="UP000824533">
    <property type="component" value="Linkage Group LG02"/>
</dbReference>
<reference evidence="1 2" key="1">
    <citation type="journal article" date="2021" name="Front. Genet.">
        <title>Chromosome-Level Genome Assembly Reveals Significant Gene Expansion in the Toll and IMD Signaling Pathways of Dendrolimus kikuchii.</title>
        <authorList>
            <person name="Zhou J."/>
            <person name="Wu P."/>
            <person name="Xiong Z."/>
            <person name="Liu N."/>
            <person name="Zhao N."/>
            <person name="Ji M."/>
            <person name="Qiu Y."/>
            <person name="Yang B."/>
        </authorList>
    </citation>
    <scope>NUCLEOTIDE SEQUENCE [LARGE SCALE GENOMIC DNA]</scope>
    <source>
        <strain evidence="1">Ann1</strain>
    </source>
</reference>
<evidence type="ECO:0000313" key="2">
    <source>
        <dbReference type="Proteomes" id="UP000824533"/>
    </source>
</evidence>
<organism evidence="1 2">
    <name type="scientific">Dendrolimus kikuchii</name>
    <dbReference type="NCBI Taxonomy" id="765133"/>
    <lineage>
        <taxon>Eukaryota</taxon>
        <taxon>Metazoa</taxon>
        <taxon>Ecdysozoa</taxon>
        <taxon>Arthropoda</taxon>
        <taxon>Hexapoda</taxon>
        <taxon>Insecta</taxon>
        <taxon>Pterygota</taxon>
        <taxon>Neoptera</taxon>
        <taxon>Endopterygota</taxon>
        <taxon>Lepidoptera</taxon>
        <taxon>Glossata</taxon>
        <taxon>Ditrysia</taxon>
        <taxon>Bombycoidea</taxon>
        <taxon>Lasiocampidae</taxon>
        <taxon>Dendrolimus</taxon>
    </lineage>
</organism>
<protein>
    <submittedName>
        <fullName evidence="1">Uncharacterized protein</fullName>
    </submittedName>
</protein>
<evidence type="ECO:0000313" key="1">
    <source>
        <dbReference type="EMBL" id="KAJ0183223.1"/>
    </source>
</evidence>
<dbReference type="EMBL" id="CM034388">
    <property type="protein sequence ID" value="KAJ0183223.1"/>
    <property type="molecule type" value="Genomic_DNA"/>
</dbReference>
<sequence length="240" mass="26859">MQAVVKIIGYILLLANFASSGVLPVDKCKLEDSECMLNAFQKALPTFIVGIPELRTDVLDVMQMDDVSFDLSGLQFSLKNGQLEGLKNTKFDMASFNTAEKKIIMKFHFDGECKGDYTAGGSIFGLPIKGKGKFGLLFKNLLIDIKINYDLLKKSGKTYIDPKKVDFNYEIIDNAKFDLTNLFDGRKDLSDSMHEALNSQWKSVSVDFGQPIVQTAVKKIFSNVKKFLKAQPLEEIAIFN</sequence>